<keyword evidence="8" id="KW-0547">Nucleotide-binding</keyword>
<comment type="similarity">
    <text evidence="2 11">Belongs to the tRNA nucleotidyltransferase/poly(A) polymerase family.</text>
</comment>
<dbReference type="GO" id="GO:0000166">
    <property type="term" value="F:nucleotide binding"/>
    <property type="evidence" value="ECO:0007669"/>
    <property type="project" value="UniProtKB-KW"/>
</dbReference>
<dbReference type="CDD" id="cd00077">
    <property type="entry name" value="HDc"/>
    <property type="match status" value="1"/>
</dbReference>
<dbReference type="CDD" id="cd05398">
    <property type="entry name" value="NT_ClassII-CCAase"/>
    <property type="match status" value="1"/>
</dbReference>
<comment type="caution">
    <text evidence="13">The sequence shown here is derived from an EMBL/GenBank/DDBJ whole genome shotgun (WGS) entry which is preliminary data.</text>
</comment>
<comment type="cofactor">
    <cofactor evidence="1">
        <name>Mg(2+)</name>
        <dbReference type="ChEBI" id="CHEBI:18420"/>
    </cofactor>
</comment>
<keyword evidence="7" id="KW-0479">Metal-binding</keyword>
<evidence type="ECO:0000256" key="10">
    <source>
        <dbReference type="ARBA" id="ARBA00022884"/>
    </source>
</evidence>
<dbReference type="EMBL" id="JAKOAV010000006">
    <property type="protein sequence ID" value="MDF9407639.1"/>
    <property type="molecule type" value="Genomic_DNA"/>
</dbReference>
<protein>
    <submittedName>
        <fullName evidence="13">HD domain-containing protein</fullName>
    </submittedName>
</protein>
<dbReference type="InterPro" id="IPR003607">
    <property type="entry name" value="HD/PDEase_dom"/>
</dbReference>
<dbReference type="Proteomes" id="UP001154312">
    <property type="component" value="Unassembled WGS sequence"/>
</dbReference>
<feature type="domain" description="HD/PDEase" evidence="12">
    <location>
        <begin position="238"/>
        <end position="399"/>
    </location>
</feature>
<dbReference type="PANTHER" id="PTHR47545:SF2">
    <property type="entry name" value="CC-ADDING TRNA NUCLEOTIDYLTRANSFERASE"/>
    <property type="match status" value="1"/>
</dbReference>
<dbReference type="GO" id="GO:0000049">
    <property type="term" value="F:tRNA binding"/>
    <property type="evidence" value="ECO:0007669"/>
    <property type="project" value="UniProtKB-KW"/>
</dbReference>
<evidence type="ECO:0000259" key="12">
    <source>
        <dbReference type="SMART" id="SM00471"/>
    </source>
</evidence>
<evidence type="ECO:0000256" key="11">
    <source>
        <dbReference type="RuleBase" id="RU003953"/>
    </source>
</evidence>
<dbReference type="Pfam" id="PF12627">
    <property type="entry name" value="PolyA_pol_RNAbd"/>
    <property type="match status" value="1"/>
</dbReference>
<dbReference type="Pfam" id="PF01743">
    <property type="entry name" value="PolyA_pol"/>
    <property type="match status" value="1"/>
</dbReference>
<accession>A0A9X4H7C1</accession>
<evidence type="ECO:0000256" key="2">
    <source>
        <dbReference type="ARBA" id="ARBA00007265"/>
    </source>
</evidence>
<evidence type="ECO:0000313" key="13">
    <source>
        <dbReference type="EMBL" id="MDF9407639.1"/>
    </source>
</evidence>
<dbReference type="SUPFAM" id="SSF81891">
    <property type="entry name" value="Poly A polymerase C-terminal region-like"/>
    <property type="match status" value="1"/>
</dbReference>
<evidence type="ECO:0000256" key="9">
    <source>
        <dbReference type="ARBA" id="ARBA00022842"/>
    </source>
</evidence>
<keyword evidence="5" id="KW-0819">tRNA processing</keyword>
<dbReference type="GO" id="GO:0046872">
    <property type="term" value="F:metal ion binding"/>
    <property type="evidence" value="ECO:0007669"/>
    <property type="project" value="UniProtKB-KW"/>
</dbReference>
<dbReference type="GO" id="GO:0016779">
    <property type="term" value="F:nucleotidyltransferase activity"/>
    <property type="evidence" value="ECO:0007669"/>
    <property type="project" value="UniProtKB-KW"/>
</dbReference>
<keyword evidence="4 11" id="KW-0808">Transferase</keyword>
<evidence type="ECO:0000256" key="6">
    <source>
        <dbReference type="ARBA" id="ARBA00022695"/>
    </source>
</evidence>
<evidence type="ECO:0000256" key="5">
    <source>
        <dbReference type="ARBA" id="ARBA00022694"/>
    </source>
</evidence>
<dbReference type="InterPro" id="IPR006674">
    <property type="entry name" value="HD_domain"/>
</dbReference>
<keyword evidence="14" id="KW-1185">Reference proteome</keyword>
<dbReference type="Gene3D" id="3.30.460.10">
    <property type="entry name" value="Beta Polymerase, domain 2"/>
    <property type="match status" value="1"/>
</dbReference>
<evidence type="ECO:0000313" key="14">
    <source>
        <dbReference type="Proteomes" id="UP001154312"/>
    </source>
</evidence>
<dbReference type="SUPFAM" id="SSF81301">
    <property type="entry name" value="Nucleotidyltransferase"/>
    <property type="match status" value="1"/>
</dbReference>
<dbReference type="PANTHER" id="PTHR47545">
    <property type="entry name" value="MULTIFUNCTIONAL CCA PROTEIN"/>
    <property type="match status" value="1"/>
</dbReference>
<evidence type="ECO:0000256" key="4">
    <source>
        <dbReference type="ARBA" id="ARBA00022679"/>
    </source>
</evidence>
<organism evidence="13 14">
    <name type="scientific">Pelotomaculum isophthalicicum JI</name>
    <dbReference type="NCBI Taxonomy" id="947010"/>
    <lineage>
        <taxon>Bacteria</taxon>
        <taxon>Bacillati</taxon>
        <taxon>Bacillota</taxon>
        <taxon>Clostridia</taxon>
        <taxon>Eubacteriales</taxon>
        <taxon>Desulfotomaculaceae</taxon>
        <taxon>Pelotomaculum</taxon>
    </lineage>
</organism>
<dbReference type="InterPro" id="IPR043519">
    <property type="entry name" value="NT_sf"/>
</dbReference>
<evidence type="ECO:0000256" key="8">
    <source>
        <dbReference type="ARBA" id="ARBA00022741"/>
    </source>
</evidence>
<keyword evidence="9" id="KW-0460">Magnesium</keyword>
<dbReference type="RefSeq" id="WP_277442877.1">
    <property type="nucleotide sequence ID" value="NZ_JAKOAV010000006.1"/>
</dbReference>
<name>A0A9X4H7C1_9FIRM</name>
<proteinExistence type="inferred from homology"/>
<dbReference type="AlphaFoldDB" id="A0A9X4H7C1"/>
<dbReference type="Gene3D" id="1.10.3090.10">
    <property type="entry name" value="cca-adding enzyme, domain 2"/>
    <property type="match status" value="1"/>
</dbReference>
<keyword evidence="3" id="KW-0820">tRNA-binding</keyword>
<evidence type="ECO:0000256" key="1">
    <source>
        <dbReference type="ARBA" id="ARBA00001946"/>
    </source>
</evidence>
<dbReference type="SMART" id="SM00471">
    <property type="entry name" value="HDc"/>
    <property type="match status" value="1"/>
</dbReference>
<gene>
    <name evidence="13" type="ORF">L7E55_04575</name>
</gene>
<keyword evidence="10 11" id="KW-0694">RNA-binding</keyword>
<dbReference type="InterPro" id="IPR002646">
    <property type="entry name" value="PolA_pol_head_dom"/>
</dbReference>
<keyword evidence="6" id="KW-0548">Nucleotidyltransferase</keyword>
<sequence length="477" mass="52947">MKTLLSSIQQICADNHQAAFIVGGYLRDILLGRKPGDIDLALEEPARNLVKELARKLDGTLVILDGKRSVYRLIINTKNSSSQIDIEGINPGGLLSDQARRDFTINALAVPLDQYLHNPCWKECIIDPMGGLADLQRGTIRVCSETSIENDPLRALRAFRLAANLGLVLEPGAIRLIAQLQKQVLACAGERIWDELAAIFIHPQSVPVIRLMDTECGLLEKIIPELAPLKDMVQGGHHTDDAWEHSLKTLEIFERIIDSGLPSDLNDKIIGYTSKKITRSRNRLPALKLACLLHDVGKQFCREYAGNGKYTFYNHHKLGVPVAGAVAGRLKLSGAENQIIKTLVGSHMDPLFLYKDNPPSPRALRRFFSRSGLETTGLLLLSLADITASRTASGHKDEAWSYRKFILDLLNKYLNENNRYVSPSRLLDGNDICVILGIKPSKRVGRVLESLADAQVEGLARTKEEAVAFIKQYKRPT</sequence>
<evidence type="ECO:0000256" key="7">
    <source>
        <dbReference type="ARBA" id="ARBA00022723"/>
    </source>
</evidence>
<reference evidence="13" key="1">
    <citation type="submission" date="2022-02" db="EMBL/GenBank/DDBJ databases">
        <authorList>
            <person name="Leng L."/>
        </authorList>
    </citation>
    <scope>NUCLEOTIDE SEQUENCE</scope>
    <source>
        <strain evidence="13">JI</strain>
    </source>
</reference>
<dbReference type="InterPro" id="IPR050124">
    <property type="entry name" value="tRNA_CCA-adding_enzyme"/>
</dbReference>
<dbReference type="InterPro" id="IPR032828">
    <property type="entry name" value="PolyA_RNA-bd"/>
</dbReference>
<evidence type="ECO:0000256" key="3">
    <source>
        <dbReference type="ARBA" id="ARBA00022555"/>
    </source>
</evidence>
<dbReference type="Pfam" id="PF01966">
    <property type="entry name" value="HD"/>
    <property type="match status" value="1"/>
</dbReference>
<dbReference type="GO" id="GO:0008033">
    <property type="term" value="P:tRNA processing"/>
    <property type="evidence" value="ECO:0007669"/>
    <property type="project" value="UniProtKB-KW"/>
</dbReference>